<feature type="domain" description="V-SNARE coiled-coil homology" evidence="4">
    <location>
        <begin position="48"/>
        <end position="108"/>
    </location>
</feature>
<keyword evidence="1" id="KW-0653">Protein transport</keyword>
<keyword evidence="2" id="KW-0175">Coiled coil</keyword>
<dbReference type="PANTHER" id="PTHR21136">
    <property type="entry name" value="SNARE PROTEINS"/>
    <property type="match status" value="1"/>
</dbReference>
<evidence type="ECO:0000259" key="4">
    <source>
        <dbReference type="PROSITE" id="PS50892"/>
    </source>
</evidence>
<feature type="transmembrane region" description="Helical" evidence="3">
    <location>
        <begin position="112"/>
        <end position="132"/>
    </location>
</feature>
<accession>A0A7S1C0Z5</accession>
<dbReference type="GO" id="GO:0015031">
    <property type="term" value="P:protein transport"/>
    <property type="evidence" value="ECO:0007669"/>
    <property type="project" value="UniProtKB-KW"/>
</dbReference>
<dbReference type="Gene3D" id="1.20.5.110">
    <property type="match status" value="1"/>
</dbReference>
<evidence type="ECO:0000256" key="3">
    <source>
        <dbReference type="SAM" id="Phobius"/>
    </source>
</evidence>
<dbReference type="GO" id="GO:0016192">
    <property type="term" value="P:vesicle-mediated transport"/>
    <property type="evidence" value="ECO:0007669"/>
    <property type="project" value="InterPro"/>
</dbReference>
<organism evidence="5">
    <name type="scientific">Corethron hystrix</name>
    <dbReference type="NCBI Taxonomy" id="216773"/>
    <lineage>
        <taxon>Eukaryota</taxon>
        <taxon>Sar</taxon>
        <taxon>Stramenopiles</taxon>
        <taxon>Ochrophyta</taxon>
        <taxon>Bacillariophyta</taxon>
        <taxon>Coscinodiscophyceae</taxon>
        <taxon>Corethrophycidae</taxon>
        <taxon>Corethrales</taxon>
        <taxon>Corethraceae</taxon>
        <taxon>Corethron</taxon>
    </lineage>
</organism>
<evidence type="ECO:0000256" key="1">
    <source>
        <dbReference type="ARBA" id="ARBA00022927"/>
    </source>
</evidence>
<keyword evidence="1" id="KW-0813">Transport</keyword>
<dbReference type="InterPro" id="IPR051097">
    <property type="entry name" value="Synaptobrevin-like_transport"/>
</dbReference>
<keyword evidence="3" id="KW-0812">Transmembrane</keyword>
<dbReference type="InterPro" id="IPR001388">
    <property type="entry name" value="Synaptobrevin-like"/>
</dbReference>
<proteinExistence type="predicted"/>
<gene>
    <name evidence="5" type="ORF">CHYS00102_LOCUS31596</name>
</gene>
<keyword evidence="3" id="KW-0472">Membrane</keyword>
<protein>
    <recommendedName>
        <fullName evidence="4">V-SNARE coiled-coil homology domain-containing protein</fullName>
    </recommendedName>
</protein>
<dbReference type="SUPFAM" id="SSF58038">
    <property type="entry name" value="SNARE fusion complex"/>
    <property type="match status" value="1"/>
</dbReference>
<evidence type="ECO:0000313" key="5">
    <source>
        <dbReference type="EMBL" id="CAD8904376.1"/>
    </source>
</evidence>
<sequence length="143" mass="15964">MLIELEETFTKKFGVMPSTAAPNSMSNSASSIMKTICKKYDDPANVDKTKELLGKVEEVKGTMADNIAMILENTDKVEDLAEKSTVLTDQATEFQKKSKQLKKNMWWKDMKMTLLVGLVVCLLLLVILWPILSKVGSSDKDDS</sequence>
<keyword evidence="3" id="KW-1133">Transmembrane helix</keyword>
<dbReference type="PRINTS" id="PR00219">
    <property type="entry name" value="SYNAPTOBREVN"/>
</dbReference>
<dbReference type="InterPro" id="IPR042855">
    <property type="entry name" value="V_SNARE_CC"/>
</dbReference>
<dbReference type="Pfam" id="PF00957">
    <property type="entry name" value="Synaptobrevin"/>
    <property type="match status" value="1"/>
</dbReference>
<reference evidence="5" key="1">
    <citation type="submission" date="2021-01" db="EMBL/GenBank/DDBJ databases">
        <authorList>
            <person name="Corre E."/>
            <person name="Pelletier E."/>
            <person name="Niang G."/>
            <person name="Scheremetjew M."/>
            <person name="Finn R."/>
            <person name="Kale V."/>
            <person name="Holt S."/>
            <person name="Cochrane G."/>
            <person name="Meng A."/>
            <person name="Brown T."/>
            <person name="Cohen L."/>
        </authorList>
    </citation>
    <scope>NUCLEOTIDE SEQUENCE</scope>
    <source>
        <strain evidence="5">308</strain>
    </source>
</reference>
<dbReference type="AlphaFoldDB" id="A0A7S1C0Z5"/>
<name>A0A7S1C0Z5_9STRA</name>
<dbReference type="PROSITE" id="PS50892">
    <property type="entry name" value="V_SNARE"/>
    <property type="match status" value="1"/>
</dbReference>
<dbReference type="GO" id="GO:0016020">
    <property type="term" value="C:membrane"/>
    <property type="evidence" value="ECO:0007669"/>
    <property type="project" value="InterPro"/>
</dbReference>
<dbReference type="EMBL" id="HBFR01043168">
    <property type="protein sequence ID" value="CAD8904376.1"/>
    <property type="molecule type" value="Transcribed_RNA"/>
</dbReference>
<dbReference type="PANTHER" id="PTHR21136:SF168">
    <property type="entry name" value="VESICLE-ASSOCIATED MEMBRANE PROTEIN 9"/>
    <property type="match status" value="1"/>
</dbReference>
<evidence type="ECO:0000256" key="2">
    <source>
        <dbReference type="PROSITE-ProRule" id="PRU00290"/>
    </source>
</evidence>